<evidence type="ECO:0000259" key="2">
    <source>
        <dbReference type="Pfam" id="PF00266"/>
    </source>
</evidence>
<dbReference type="Pfam" id="PF00266">
    <property type="entry name" value="Aminotran_5"/>
    <property type="match status" value="1"/>
</dbReference>
<dbReference type="InterPro" id="IPR015421">
    <property type="entry name" value="PyrdxlP-dep_Trfase_major"/>
</dbReference>
<evidence type="ECO:0000256" key="1">
    <source>
        <dbReference type="ARBA" id="ARBA00022898"/>
    </source>
</evidence>
<dbReference type="Gene3D" id="3.90.1150.10">
    <property type="entry name" value="Aspartate Aminotransferase, domain 1"/>
    <property type="match status" value="1"/>
</dbReference>
<keyword evidence="4" id="KW-1185">Reference proteome</keyword>
<dbReference type="RefSeq" id="WP_219911009.1">
    <property type="nucleotide sequence ID" value="NZ_PYAX01000029.1"/>
</dbReference>
<comment type="caution">
    <text evidence="3">The sequence shown here is derived from an EMBL/GenBank/DDBJ whole genome shotgun (WGS) entry which is preliminary data.</text>
</comment>
<dbReference type="InterPro" id="IPR015422">
    <property type="entry name" value="PyrdxlP-dep_Trfase_small"/>
</dbReference>
<name>A0A2P8HD18_SACCR</name>
<dbReference type="AlphaFoldDB" id="A0A2P8HD18"/>
<dbReference type="InterPro" id="IPR015424">
    <property type="entry name" value="PyrdxlP-dep_Trfase"/>
</dbReference>
<dbReference type="EMBL" id="PYAX01000029">
    <property type="protein sequence ID" value="PSL44119.1"/>
    <property type="molecule type" value="Genomic_DNA"/>
</dbReference>
<dbReference type="Proteomes" id="UP000241118">
    <property type="component" value="Unassembled WGS sequence"/>
</dbReference>
<proteinExistence type="predicted"/>
<feature type="domain" description="Aminotransferase class V" evidence="2">
    <location>
        <begin position="29"/>
        <end position="336"/>
    </location>
</feature>
<gene>
    <name evidence="3" type="ORF">B0I31_12931</name>
</gene>
<keyword evidence="3" id="KW-0456">Lyase</keyword>
<organism evidence="3 4">
    <name type="scientific">Saccharothrix carnea</name>
    <dbReference type="NCBI Taxonomy" id="1280637"/>
    <lineage>
        <taxon>Bacteria</taxon>
        <taxon>Bacillati</taxon>
        <taxon>Actinomycetota</taxon>
        <taxon>Actinomycetes</taxon>
        <taxon>Pseudonocardiales</taxon>
        <taxon>Pseudonocardiaceae</taxon>
        <taxon>Saccharothrix</taxon>
    </lineage>
</organism>
<keyword evidence="1" id="KW-0663">Pyridoxal phosphate</keyword>
<accession>A0A2P8HD18</accession>
<dbReference type="SUPFAM" id="SSF53383">
    <property type="entry name" value="PLP-dependent transferases"/>
    <property type="match status" value="1"/>
</dbReference>
<reference evidence="3 4" key="1">
    <citation type="submission" date="2018-03" db="EMBL/GenBank/DDBJ databases">
        <title>Genomic Encyclopedia of Type Strains, Phase III (KMG-III): the genomes of soil and plant-associated and newly described type strains.</title>
        <authorList>
            <person name="Whitman W."/>
        </authorList>
    </citation>
    <scope>NUCLEOTIDE SEQUENCE [LARGE SCALE GENOMIC DNA]</scope>
    <source>
        <strain evidence="3 4">CGMCC 4.7097</strain>
    </source>
</reference>
<sequence>MALSIDFDVDTDLASASWERIRDIFALDPTTTHLNTGTIGAIPHEVAETYEQVTREWAGGLANIYPPSLYPDYRARIAPDFGVDQDELVICHNATEGISRIIAGLDLGPDDAVLTTSHECFSVLSNFNLAHNRFGVRVDLVTLPSGPDVTAEQVVATFEAALTPRTKVMAFAATTLFTGTRMPIRALCDLAQRHGVITIADGALLPGVLDVNLRELGLDFLAGSGSKFQCGPLGTGLLYVRNKVFPEHNPLPLPRFWPVVSTWYPLVGDMPKRTTTSVETCNMGDYLQSAGSASIARAAALAKACEVWNRIGRRRIEERALELGWYAKRRVVQLFGESALYSPLHDARLHAPLVAFKPFRAPEDAWNINKIMRFVDRLESEHRIWIRWVEFDVPGSPHMHYAARVCTHLFNHHDEIDRALEVMARLADEMS</sequence>
<dbReference type="InterPro" id="IPR000192">
    <property type="entry name" value="Aminotrans_V_dom"/>
</dbReference>
<dbReference type="Gene3D" id="3.40.640.10">
    <property type="entry name" value="Type I PLP-dependent aspartate aminotransferase-like (Major domain)"/>
    <property type="match status" value="1"/>
</dbReference>
<dbReference type="GO" id="GO:0016829">
    <property type="term" value="F:lyase activity"/>
    <property type="evidence" value="ECO:0007669"/>
    <property type="project" value="UniProtKB-KW"/>
</dbReference>
<dbReference type="PANTHER" id="PTHR43092:SF6">
    <property type="entry name" value="BLR1280 PROTEIN"/>
    <property type="match status" value="1"/>
</dbReference>
<evidence type="ECO:0000313" key="4">
    <source>
        <dbReference type="Proteomes" id="UP000241118"/>
    </source>
</evidence>
<dbReference type="PANTHER" id="PTHR43092">
    <property type="entry name" value="L-CYSTEINE DESULFHYDRASE"/>
    <property type="match status" value="1"/>
</dbReference>
<evidence type="ECO:0000313" key="3">
    <source>
        <dbReference type="EMBL" id="PSL44119.1"/>
    </source>
</evidence>
<protein>
    <submittedName>
        <fullName evidence="3">Selenocysteine lyase/cysteine desulfurase</fullName>
    </submittedName>
</protein>